<dbReference type="Pfam" id="PF00096">
    <property type="entry name" value="zf-C2H2"/>
    <property type="match status" value="2"/>
</dbReference>
<feature type="domain" description="C2H2-type" evidence="7">
    <location>
        <begin position="867"/>
        <end position="894"/>
    </location>
</feature>
<dbReference type="InterPro" id="IPR036236">
    <property type="entry name" value="Znf_C2H2_sf"/>
</dbReference>
<dbReference type="SUPFAM" id="SSF57667">
    <property type="entry name" value="beta-beta-alpha zinc fingers"/>
    <property type="match status" value="5"/>
</dbReference>
<evidence type="ECO:0000313" key="9">
    <source>
        <dbReference type="Proteomes" id="UP000838412"/>
    </source>
</evidence>
<gene>
    <name evidence="8" type="primary">ZNF827</name>
    <name evidence="8" type="ORF">BLAG_LOCUS20777</name>
</gene>
<feature type="region of interest" description="Disordered" evidence="6">
    <location>
        <begin position="1267"/>
        <end position="1316"/>
    </location>
</feature>
<dbReference type="SMART" id="SM00355">
    <property type="entry name" value="ZnF_C2H2"/>
    <property type="match status" value="13"/>
</dbReference>
<protein>
    <submittedName>
        <fullName evidence="8">ZNF827 protein</fullName>
    </submittedName>
</protein>
<dbReference type="PROSITE" id="PS50157">
    <property type="entry name" value="ZINC_FINGER_C2H2_2"/>
    <property type="match status" value="6"/>
</dbReference>
<reference evidence="8" key="1">
    <citation type="submission" date="2022-01" db="EMBL/GenBank/DDBJ databases">
        <authorList>
            <person name="Braso-Vives M."/>
        </authorList>
    </citation>
    <scope>NUCLEOTIDE SEQUENCE</scope>
</reference>
<dbReference type="PANTHER" id="PTHR24379:SF121">
    <property type="entry name" value="C2H2-TYPE DOMAIN-CONTAINING PROTEIN"/>
    <property type="match status" value="1"/>
</dbReference>
<evidence type="ECO:0000256" key="3">
    <source>
        <dbReference type="ARBA" id="ARBA00022771"/>
    </source>
</evidence>
<feature type="compositionally biased region" description="Low complexity" evidence="6">
    <location>
        <begin position="534"/>
        <end position="554"/>
    </location>
</feature>
<dbReference type="Gene3D" id="3.30.160.60">
    <property type="entry name" value="Classic Zinc Finger"/>
    <property type="match status" value="8"/>
</dbReference>
<evidence type="ECO:0000256" key="6">
    <source>
        <dbReference type="SAM" id="MobiDB-lite"/>
    </source>
</evidence>
<dbReference type="PROSITE" id="PS00028">
    <property type="entry name" value="ZINC_FINGER_C2H2_1"/>
    <property type="match status" value="3"/>
</dbReference>
<dbReference type="FunFam" id="3.30.160.60:FF:000446">
    <property type="entry name" value="Zinc finger protein"/>
    <property type="match status" value="1"/>
</dbReference>
<dbReference type="FunFam" id="3.30.160.60:FF:000100">
    <property type="entry name" value="Zinc finger 45-like"/>
    <property type="match status" value="1"/>
</dbReference>
<feature type="compositionally biased region" description="Polar residues" evidence="6">
    <location>
        <begin position="424"/>
        <end position="445"/>
    </location>
</feature>
<feature type="compositionally biased region" description="Low complexity" evidence="6">
    <location>
        <begin position="242"/>
        <end position="253"/>
    </location>
</feature>
<proteinExistence type="predicted"/>
<feature type="domain" description="C2H2-type" evidence="7">
    <location>
        <begin position="895"/>
        <end position="922"/>
    </location>
</feature>
<sequence>MYAYFGGVVYPGAWNSHWPQSQVGGRLPVGQDVRVKQEPRSTDDWKYGQYTAHISSYPIPSSNMVRDMQRLQYNMLPGRVSVMACQAEPPTTTDPPRPWSLALTATANRMALHDSNPNSQQTSRVSLGWGFPTNLPHAAMHMYRNNLVSTGSASEGHKESATHSVSPLRIEEVTDEKLSTPDNGQRSCSSNASPVTECRDSSTAVVHIPPFATAVKYQSVPIKETEDTFHEDAMEETPLDLSQSSSFNGSQNSEIGDGEETNSAETEMASLSPYIFSPKMHTKYSYYETDEGEKVFNCPECNKVIKNHVARHLKTHTGEKKYRCRMCPYSTARKDNLQQHMATRYHREVLGESPTSYFDMLKKYPFLINTAEGRDLEETADETGCVDDNRSRTYAPEPVAMEVEVPSEDSETGNRQSRERETQPGDQTAADNLSHSSTEVSSATTEPRIGTLQQLRRFLLGHSSTVKIEEGTEHQSEEHRQEKTDATGPSDPIQPYQPDVKDAAKVPINDEPTTLTVNNITNFSSLNFPKFTMETSDTSSTGSREDGSSSSTSEETTEFLKAAEVFALCKSEEGGLPVFRCTLCNKSFPRKQSWNRHMKLHVGNRKYKCELCPYSAKAKRTLEQHMAVHKLKPSNPIELMKFISPKQGSEADQLQTDPASIVDVVEENGTSTKHYHFQCQVCQFASTSSLKFSGHMHLYHEREQWKFQVQCNFCKSTSKTEDDIKQHLFKNHGIRQKPLDRFTLAQEVMSDPEQFSCTLCNFVTKMKAKFEAHLLVHYTAKMYQCKKCHKYFKTTQELSEHLATMHVDTRHNCDKCSYGTNLMSALKAHMLTHGKEEFKCRICQHTTDTKLGLKMHVSQQHRYGNLYRCNTCGYLGKTANKLIDHIRTHTKEKPFSCKLCKYACSRQDNLAIHMRVHKKDTVYDCPKCDFLTLSVAEIEAHHKTHTWSRTATKIAMKHLKYVGKKEPNMQINYAEPDKKEPIQIKTGYETDKKETKMQINNVAPNKNKSNMQIKNTSYETIMKEPMQINYVEPDRKEPSMLIKHTNYVDTDKKEPNMQMKHTSHVDTEKKEPNMLMKHTSHAETDMEKKEPNMQMKHTSHVDTEKKEPNMQMKHTSHAETDMEKKEPNVLMKHTSHVDTEKKEPNMQMKHTSHAETDMEKKEPNVLMKHTSHVDTEKKEPNMQMKHTSHAETDTEKKEPNMLMKHTSHAETDTEKKEPNMLMKHTSHAETDTDKKDPNMLMKHTNYVDTDTDKKEPNMLMKHTNYVDTDTDKKEPNMLMKHTNYVDTDTDKKEPMQVEEVETETSAATEQLGQQPC</sequence>
<feature type="domain" description="C2H2-type" evidence="7">
    <location>
        <begin position="783"/>
        <end position="811"/>
    </location>
</feature>
<dbReference type="GO" id="GO:0008270">
    <property type="term" value="F:zinc ion binding"/>
    <property type="evidence" value="ECO:0007669"/>
    <property type="project" value="UniProtKB-KW"/>
</dbReference>
<dbReference type="OrthoDB" id="6910977at2759"/>
<organism evidence="8 9">
    <name type="scientific">Branchiostoma lanceolatum</name>
    <name type="common">Common lancelet</name>
    <name type="synonym">Amphioxus lanceolatum</name>
    <dbReference type="NCBI Taxonomy" id="7740"/>
    <lineage>
        <taxon>Eukaryota</taxon>
        <taxon>Metazoa</taxon>
        <taxon>Chordata</taxon>
        <taxon>Cephalochordata</taxon>
        <taxon>Leptocardii</taxon>
        <taxon>Amphioxiformes</taxon>
        <taxon>Branchiostomatidae</taxon>
        <taxon>Branchiostoma</taxon>
    </lineage>
</organism>
<feature type="domain" description="C2H2-type" evidence="7">
    <location>
        <begin position="923"/>
        <end position="950"/>
    </location>
</feature>
<keyword evidence="1" id="KW-0479">Metal-binding</keyword>
<feature type="region of interest" description="Disordered" evidence="6">
    <location>
        <begin position="468"/>
        <end position="493"/>
    </location>
</feature>
<feature type="domain" description="C2H2-type" evidence="7">
    <location>
        <begin position="579"/>
        <end position="606"/>
    </location>
</feature>
<feature type="compositionally biased region" description="Basic and acidic residues" evidence="6">
    <location>
        <begin position="1188"/>
        <end position="1199"/>
    </location>
</feature>
<accession>A0A8K0A1J4</accession>
<feature type="compositionally biased region" description="Basic and acidic residues" evidence="6">
    <location>
        <begin position="1207"/>
        <end position="1218"/>
    </location>
</feature>
<keyword evidence="9" id="KW-1185">Reference proteome</keyword>
<feature type="region of interest" description="Disordered" evidence="6">
    <location>
        <begin position="175"/>
        <end position="196"/>
    </location>
</feature>
<feature type="compositionally biased region" description="Basic and acidic residues" evidence="6">
    <location>
        <begin position="468"/>
        <end position="485"/>
    </location>
</feature>
<feature type="compositionally biased region" description="Basic and acidic residues" evidence="6">
    <location>
        <begin position="1082"/>
        <end position="1091"/>
    </location>
</feature>
<evidence type="ECO:0000256" key="4">
    <source>
        <dbReference type="ARBA" id="ARBA00022833"/>
    </source>
</evidence>
<dbReference type="Proteomes" id="UP000838412">
    <property type="component" value="Chromosome 6"/>
</dbReference>
<evidence type="ECO:0000256" key="5">
    <source>
        <dbReference type="PROSITE-ProRule" id="PRU00042"/>
    </source>
</evidence>
<evidence type="ECO:0000259" key="7">
    <source>
        <dbReference type="PROSITE" id="PS50157"/>
    </source>
</evidence>
<feature type="compositionally biased region" description="Basic and acidic residues" evidence="6">
    <location>
        <begin position="1135"/>
        <end position="1144"/>
    </location>
</feature>
<feature type="region of interest" description="Disordered" evidence="6">
    <location>
        <begin position="236"/>
        <end position="260"/>
    </location>
</feature>
<feature type="compositionally biased region" description="Basic and acidic residues" evidence="6">
    <location>
        <begin position="1099"/>
        <end position="1108"/>
    </location>
</feature>
<keyword evidence="4" id="KW-0862">Zinc</keyword>
<evidence type="ECO:0000256" key="1">
    <source>
        <dbReference type="ARBA" id="ARBA00022723"/>
    </source>
</evidence>
<feature type="domain" description="C2H2-type" evidence="7">
    <location>
        <begin position="607"/>
        <end position="634"/>
    </location>
</feature>
<name>A0A8K0A1J4_BRALA</name>
<feature type="region of interest" description="Disordered" evidence="6">
    <location>
        <begin position="1082"/>
        <end position="1159"/>
    </location>
</feature>
<feature type="region of interest" description="Disordered" evidence="6">
    <location>
        <begin position="532"/>
        <end position="556"/>
    </location>
</feature>
<evidence type="ECO:0000313" key="8">
    <source>
        <dbReference type="EMBL" id="CAH1267415.1"/>
    </source>
</evidence>
<dbReference type="Pfam" id="PF13912">
    <property type="entry name" value="zf-C2H2_6"/>
    <property type="match status" value="1"/>
</dbReference>
<keyword evidence="3 5" id="KW-0863">Zinc-finger</keyword>
<dbReference type="EMBL" id="OV696691">
    <property type="protein sequence ID" value="CAH1267415.1"/>
    <property type="molecule type" value="Genomic_DNA"/>
</dbReference>
<evidence type="ECO:0000256" key="2">
    <source>
        <dbReference type="ARBA" id="ARBA00022737"/>
    </source>
</evidence>
<dbReference type="PANTHER" id="PTHR24379">
    <property type="entry name" value="KRAB AND ZINC FINGER DOMAIN-CONTAINING"/>
    <property type="match status" value="1"/>
</dbReference>
<feature type="region of interest" description="Disordered" evidence="6">
    <location>
        <begin position="1172"/>
        <end position="1218"/>
    </location>
</feature>
<feature type="region of interest" description="Disordered" evidence="6">
    <location>
        <begin position="378"/>
        <end position="449"/>
    </location>
</feature>
<feature type="compositionally biased region" description="Basic and acidic residues" evidence="6">
    <location>
        <begin position="1116"/>
        <end position="1127"/>
    </location>
</feature>
<feature type="compositionally biased region" description="Polar residues" evidence="6">
    <location>
        <begin position="180"/>
        <end position="194"/>
    </location>
</feature>
<keyword evidence="2" id="KW-0677">Repeat</keyword>
<dbReference type="InterPro" id="IPR013087">
    <property type="entry name" value="Znf_C2H2_type"/>
</dbReference>